<dbReference type="PANTHER" id="PTHR43713">
    <property type="entry name" value="GLUTAMATE-1-SEMIALDEHYDE 2,1-AMINOMUTASE"/>
    <property type="match status" value="1"/>
</dbReference>
<sequence>MPGGVNSPVRAFNLVGGQAVVIDSLKGCCVWDTDGNEYVNYVGSWGHADDDEISVGSCSLAETMKKGTSFGTPCLSENVLAETKHPWALPVPFTEWQRSSNLGDVTDPFLVKDGSGVATLGLPHSSGVPEAATSETLNNDISAVENNFKRNKGEPAAIILEPLAITGELVQGILDAGKRTGHAICGGPVHNLDNAKKSVTAKFARFFYWGMLEEGVYFAPS</sequence>
<name>A0A7J9D4R8_GOSGO</name>
<dbReference type="OrthoDB" id="425114at2759"/>
<dbReference type="AlphaFoldDB" id="A0A7J9D4R8"/>
<dbReference type="GO" id="GO:0009507">
    <property type="term" value="C:chloroplast"/>
    <property type="evidence" value="ECO:0007669"/>
    <property type="project" value="TreeGrafter"/>
</dbReference>
<comment type="cofactor">
    <cofactor evidence="2">
        <name>pyridoxal 5'-phosphate</name>
        <dbReference type="ChEBI" id="CHEBI:597326"/>
    </cofactor>
</comment>
<evidence type="ECO:0000313" key="3">
    <source>
        <dbReference type="EMBL" id="MBA0755717.1"/>
    </source>
</evidence>
<evidence type="ECO:0000256" key="2">
    <source>
        <dbReference type="ARBA" id="ARBA00001933"/>
    </source>
</evidence>
<comment type="caution">
    <text evidence="3">The sequence shown here is derived from an EMBL/GenBank/DDBJ whole genome shotgun (WGS) entry which is preliminary data.</text>
</comment>
<dbReference type="Gene3D" id="3.90.1150.10">
    <property type="entry name" value="Aspartate Aminotransferase, domain 1"/>
    <property type="match status" value="2"/>
</dbReference>
<dbReference type="InterPro" id="IPR015424">
    <property type="entry name" value="PyrdxlP-dep_Trfase"/>
</dbReference>
<organism evidence="3 4">
    <name type="scientific">Gossypium gossypioides</name>
    <name type="common">Mexican cotton</name>
    <name type="synonym">Selera gossypioides</name>
    <dbReference type="NCBI Taxonomy" id="34282"/>
    <lineage>
        <taxon>Eukaryota</taxon>
        <taxon>Viridiplantae</taxon>
        <taxon>Streptophyta</taxon>
        <taxon>Embryophyta</taxon>
        <taxon>Tracheophyta</taxon>
        <taxon>Spermatophyta</taxon>
        <taxon>Magnoliopsida</taxon>
        <taxon>eudicotyledons</taxon>
        <taxon>Gunneridae</taxon>
        <taxon>Pentapetalae</taxon>
        <taxon>rosids</taxon>
        <taxon>malvids</taxon>
        <taxon>Malvales</taxon>
        <taxon>Malvaceae</taxon>
        <taxon>Malvoideae</taxon>
        <taxon>Gossypium</taxon>
    </lineage>
</organism>
<dbReference type="SUPFAM" id="SSF53383">
    <property type="entry name" value="PLP-dependent transferases"/>
    <property type="match status" value="1"/>
</dbReference>
<dbReference type="EMBL" id="JABEZY010271288">
    <property type="protein sequence ID" value="MBA0755717.1"/>
    <property type="molecule type" value="Genomic_DNA"/>
</dbReference>
<dbReference type="GO" id="GO:0042286">
    <property type="term" value="F:glutamate-1-semialdehyde 2,1-aminomutase activity"/>
    <property type="evidence" value="ECO:0007669"/>
    <property type="project" value="UniProtKB-EC"/>
</dbReference>
<proteinExistence type="predicted"/>
<feature type="non-terminal residue" evidence="3">
    <location>
        <position position="1"/>
    </location>
</feature>
<evidence type="ECO:0000313" key="4">
    <source>
        <dbReference type="Proteomes" id="UP000593579"/>
    </source>
</evidence>
<protein>
    <submittedName>
        <fullName evidence="3">Uncharacterized protein</fullName>
    </submittedName>
</protein>
<dbReference type="Proteomes" id="UP000593579">
    <property type="component" value="Unassembled WGS sequence"/>
</dbReference>
<dbReference type="Gene3D" id="3.40.640.10">
    <property type="entry name" value="Type I PLP-dependent aspartate aminotransferase-like (Major domain)"/>
    <property type="match status" value="1"/>
</dbReference>
<dbReference type="InterPro" id="IPR015421">
    <property type="entry name" value="PyrdxlP-dep_Trfase_major"/>
</dbReference>
<accession>A0A7J9D4R8</accession>
<gene>
    <name evidence="3" type="ORF">Gogos_021055</name>
</gene>
<comment type="catalytic activity">
    <reaction evidence="1">
        <text>(S)-4-amino-5-oxopentanoate = 5-aminolevulinate</text>
        <dbReference type="Rhea" id="RHEA:14265"/>
        <dbReference type="ChEBI" id="CHEBI:57501"/>
        <dbReference type="ChEBI" id="CHEBI:356416"/>
        <dbReference type="EC" id="5.4.3.8"/>
    </reaction>
</comment>
<dbReference type="InterPro" id="IPR015422">
    <property type="entry name" value="PyrdxlP-dep_Trfase_small"/>
</dbReference>
<dbReference type="PANTHER" id="PTHR43713:SF3">
    <property type="entry name" value="GLUTAMATE-1-SEMIALDEHYDE 2,1-AMINOMUTASE 1, CHLOROPLASTIC-RELATED"/>
    <property type="match status" value="1"/>
</dbReference>
<reference evidence="3 4" key="1">
    <citation type="journal article" date="2019" name="Genome Biol. Evol.">
        <title>Insights into the evolution of the New World diploid cottons (Gossypium, subgenus Houzingenia) based on genome sequencing.</title>
        <authorList>
            <person name="Grover C.E."/>
            <person name="Arick M.A. 2nd"/>
            <person name="Thrash A."/>
            <person name="Conover J.L."/>
            <person name="Sanders W.S."/>
            <person name="Peterson D.G."/>
            <person name="Frelichowski J.E."/>
            <person name="Scheffler J.A."/>
            <person name="Scheffler B.E."/>
            <person name="Wendel J.F."/>
        </authorList>
    </citation>
    <scope>NUCLEOTIDE SEQUENCE [LARGE SCALE GENOMIC DNA]</scope>
    <source>
        <strain evidence="3">5</strain>
        <tissue evidence="3">Leaf</tissue>
    </source>
</reference>
<keyword evidence="4" id="KW-1185">Reference proteome</keyword>
<evidence type="ECO:0000256" key="1">
    <source>
        <dbReference type="ARBA" id="ARBA00001579"/>
    </source>
</evidence>